<dbReference type="GO" id="GO:0015689">
    <property type="term" value="P:molybdate ion transport"/>
    <property type="evidence" value="ECO:0007669"/>
    <property type="project" value="InterPro"/>
</dbReference>
<dbReference type="SUPFAM" id="SSF53850">
    <property type="entry name" value="Periplasmic binding protein-like II"/>
    <property type="match status" value="1"/>
</dbReference>
<keyword evidence="4" id="KW-0732">Signal</keyword>
<reference evidence="6 7" key="1">
    <citation type="submission" date="2019-05" db="EMBL/GenBank/DDBJ databases">
        <title>Genomic analysis of Lentibacillus sp. NKC220-2.</title>
        <authorList>
            <person name="Oh Y.J."/>
        </authorList>
    </citation>
    <scope>NUCLEOTIDE SEQUENCE [LARGE SCALE GENOMIC DNA]</scope>
    <source>
        <strain evidence="6 7">NKC220-2</strain>
    </source>
</reference>
<dbReference type="PANTHER" id="PTHR30632:SF0">
    <property type="entry name" value="SULFATE-BINDING PROTEIN"/>
    <property type="match status" value="1"/>
</dbReference>
<organism evidence="6 7">
    <name type="scientific">Lentibacillus cibarius</name>
    <dbReference type="NCBI Taxonomy" id="2583219"/>
    <lineage>
        <taxon>Bacteria</taxon>
        <taxon>Bacillati</taxon>
        <taxon>Bacillota</taxon>
        <taxon>Bacilli</taxon>
        <taxon>Bacillales</taxon>
        <taxon>Bacillaceae</taxon>
        <taxon>Lentibacillus</taxon>
    </lineage>
</organism>
<dbReference type="FunFam" id="3.40.190.10:FF:000035">
    <property type="entry name" value="Molybdate ABC transporter substrate-binding protein"/>
    <property type="match status" value="1"/>
</dbReference>
<dbReference type="InterPro" id="IPR050682">
    <property type="entry name" value="ModA/WtpA"/>
</dbReference>
<evidence type="ECO:0000313" key="7">
    <source>
        <dbReference type="Proteomes" id="UP000306980"/>
    </source>
</evidence>
<dbReference type="RefSeq" id="WP_138603166.1">
    <property type="nucleotide sequence ID" value="NZ_VCIA01000001.1"/>
</dbReference>
<dbReference type="Proteomes" id="UP000306980">
    <property type="component" value="Unassembled WGS sequence"/>
</dbReference>
<dbReference type="AlphaFoldDB" id="A0A5S3QKK5"/>
<evidence type="ECO:0000256" key="2">
    <source>
        <dbReference type="ARBA" id="ARBA00022505"/>
    </source>
</evidence>
<dbReference type="GO" id="GO:0030973">
    <property type="term" value="F:molybdate ion binding"/>
    <property type="evidence" value="ECO:0007669"/>
    <property type="project" value="TreeGrafter"/>
</dbReference>
<evidence type="ECO:0000313" key="6">
    <source>
        <dbReference type="EMBL" id="TMN22257.1"/>
    </source>
</evidence>
<name>A0A5S3QKK5_9BACI</name>
<sequence length="254" mass="27938">MRYLCFIFLTTTLIITSGCTSQDDTDKTKVLISASVSLSDVMAELRDTFEEKHPDIVLSLHYGASDKLAKQISKGDPVDVFLSVGEKSIVQLKEQDLLATKTRTFATNRLILASNKQQPVSLSSLNQLPELDTKQIAIGSPESIPAGRYAKQALKSSGVWNATKNKLVHTDVGGQTLSYIESGKIGIGFVYRSDFKRSEFISDVLAIDEDLHDPITYSAIVTTSSNVKEKAKAFLSFLQTDTARSILKKYGFET</sequence>
<feature type="binding site" evidence="5">
    <location>
        <position position="191"/>
    </location>
    <ligand>
        <name>molybdate</name>
        <dbReference type="ChEBI" id="CHEBI:36264"/>
    </ligand>
</feature>
<protein>
    <submittedName>
        <fullName evidence="6">Molybdate ABC transporter substrate-binding protein</fullName>
    </submittedName>
</protein>
<feature type="binding site" evidence="5">
    <location>
        <position position="65"/>
    </location>
    <ligand>
        <name>molybdate</name>
        <dbReference type="ChEBI" id="CHEBI:36264"/>
    </ligand>
</feature>
<feature type="binding site" evidence="5">
    <location>
        <position position="37"/>
    </location>
    <ligand>
        <name>molybdate</name>
        <dbReference type="ChEBI" id="CHEBI:36264"/>
    </ligand>
</feature>
<keyword evidence="2 5" id="KW-0500">Molybdenum</keyword>
<dbReference type="OrthoDB" id="9785015at2"/>
<proteinExistence type="inferred from homology"/>
<accession>A0A5S3QKK5</accession>
<dbReference type="PROSITE" id="PS51257">
    <property type="entry name" value="PROKAR_LIPOPROTEIN"/>
    <property type="match status" value="1"/>
</dbReference>
<comment type="caution">
    <text evidence="6">The sequence shown here is derived from an EMBL/GenBank/DDBJ whole genome shotgun (WGS) entry which is preliminary data.</text>
</comment>
<evidence type="ECO:0000256" key="5">
    <source>
        <dbReference type="PIRSR" id="PIRSR004846-1"/>
    </source>
</evidence>
<dbReference type="PANTHER" id="PTHR30632">
    <property type="entry name" value="MOLYBDATE-BINDING PERIPLASMIC PROTEIN"/>
    <property type="match status" value="1"/>
</dbReference>
<gene>
    <name evidence="6" type="primary">modA</name>
    <name evidence="6" type="ORF">FFL34_09030</name>
</gene>
<dbReference type="Gene3D" id="3.40.190.10">
    <property type="entry name" value="Periplasmic binding protein-like II"/>
    <property type="match status" value="2"/>
</dbReference>
<evidence type="ECO:0000256" key="3">
    <source>
        <dbReference type="ARBA" id="ARBA00022723"/>
    </source>
</evidence>
<comment type="similarity">
    <text evidence="1">Belongs to the bacterial solute-binding protein ModA family.</text>
</comment>
<dbReference type="Pfam" id="PF13531">
    <property type="entry name" value="SBP_bac_11"/>
    <property type="match status" value="1"/>
</dbReference>
<keyword evidence="3 5" id="KW-0479">Metal-binding</keyword>
<dbReference type="GO" id="GO:1901359">
    <property type="term" value="F:tungstate binding"/>
    <property type="evidence" value="ECO:0007669"/>
    <property type="project" value="UniProtKB-ARBA"/>
</dbReference>
<dbReference type="GO" id="GO:0046872">
    <property type="term" value="F:metal ion binding"/>
    <property type="evidence" value="ECO:0007669"/>
    <property type="project" value="UniProtKB-KW"/>
</dbReference>
<dbReference type="EMBL" id="VCIA01000001">
    <property type="protein sequence ID" value="TMN22257.1"/>
    <property type="molecule type" value="Genomic_DNA"/>
</dbReference>
<feature type="binding site" evidence="5">
    <location>
        <position position="146"/>
    </location>
    <ligand>
        <name>molybdate</name>
        <dbReference type="ChEBI" id="CHEBI:36264"/>
    </ligand>
</feature>
<dbReference type="PIRSF" id="PIRSF004846">
    <property type="entry name" value="ModA"/>
    <property type="match status" value="1"/>
</dbReference>
<dbReference type="InterPro" id="IPR005950">
    <property type="entry name" value="ModA"/>
</dbReference>
<evidence type="ECO:0000256" key="1">
    <source>
        <dbReference type="ARBA" id="ARBA00009175"/>
    </source>
</evidence>
<evidence type="ECO:0000256" key="4">
    <source>
        <dbReference type="ARBA" id="ARBA00022729"/>
    </source>
</evidence>
<dbReference type="NCBIfam" id="TIGR01256">
    <property type="entry name" value="modA"/>
    <property type="match status" value="1"/>
</dbReference>